<keyword evidence="3" id="KW-0378">Hydrolase</keyword>
<feature type="transmembrane region" description="Helical" evidence="1">
    <location>
        <begin position="145"/>
        <end position="161"/>
    </location>
</feature>
<name>A0ABS2PZ62_9BACL</name>
<keyword evidence="1" id="KW-0472">Membrane</keyword>
<keyword evidence="4" id="KW-1185">Reference proteome</keyword>
<keyword evidence="1" id="KW-1133">Transmembrane helix</keyword>
<evidence type="ECO:0000259" key="2">
    <source>
        <dbReference type="Pfam" id="PF02517"/>
    </source>
</evidence>
<dbReference type="GO" id="GO:0006508">
    <property type="term" value="P:proteolysis"/>
    <property type="evidence" value="ECO:0007669"/>
    <property type="project" value="UniProtKB-KW"/>
</dbReference>
<dbReference type="InterPro" id="IPR003675">
    <property type="entry name" value="Rce1/LyrA-like_dom"/>
</dbReference>
<reference evidence="3 4" key="1">
    <citation type="submission" date="2021-01" db="EMBL/GenBank/DDBJ databases">
        <title>Genomic Encyclopedia of Type Strains, Phase IV (KMG-IV): sequencing the most valuable type-strain genomes for metagenomic binning, comparative biology and taxonomic classification.</title>
        <authorList>
            <person name="Goeker M."/>
        </authorList>
    </citation>
    <scope>NUCLEOTIDE SEQUENCE [LARGE SCALE GENOMIC DNA]</scope>
    <source>
        <strain evidence="3 4">DSM 28236</strain>
    </source>
</reference>
<dbReference type="Pfam" id="PF02517">
    <property type="entry name" value="Rce1-like"/>
    <property type="match status" value="1"/>
</dbReference>
<keyword evidence="1" id="KW-0812">Transmembrane</keyword>
<accession>A0ABS2PZ62</accession>
<dbReference type="EMBL" id="JAFBER010000007">
    <property type="protein sequence ID" value="MBM7645327.1"/>
    <property type="molecule type" value="Genomic_DNA"/>
</dbReference>
<feature type="transmembrane region" description="Helical" evidence="1">
    <location>
        <begin position="53"/>
        <end position="74"/>
    </location>
</feature>
<evidence type="ECO:0000256" key="1">
    <source>
        <dbReference type="SAM" id="Phobius"/>
    </source>
</evidence>
<feature type="transmembrane region" description="Helical" evidence="1">
    <location>
        <begin position="120"/>
        <end position="138"/>
    </location>
</feature>
<dbReference type="GO" id="GO:0008233">
    <property type="term" value="F:peptidase activity"/>
    <property type="evidence" value="ECO:0007669"/>
    <property type="project" value="UniProtKB-KW"/>
</dbReference>
<comment type="caution">
    <text evidence="3">The sequence shown here is derived from an EMBL/GenBank/DDBJ whole genome shotgun (WGS) entry which is preliminary data.</text>
</comment>
<organism evidence="3 4">
    <name type="scientific">Scopulibacillus daqui</name>
    <dbReference type="NCBI Taxonomy" id="1469162"/>
    <lineage>
        <taxon>Bacteria</taxon>
        <taxon>Bacillati</taxon>
        <taxon>Bacillota</taxon>
        <taxon>Bacilli</taxon>
        <taxon>Bacillales</taxon>
        <taxon>Sporolactobacillaceae</taxon>
        <taxon>Scopulibacillus</taxon>
    </lineage>
</organism>
<keyword evidence="3" id="KW-0645">Protease</keyword>
<feature type="transmembrane region" description="Helical" evidence="1">
    <location>
        <begin position="20"/>
        <end position="38"/>
    </location>
</feature>
<gene>
    <name evidence="3" type="ORF">JOD45_001538</name>
</gene>
<proteinExistence type="predicted"/>
<feature type="transmembrane region" description="Helical" evidence="1">
    <location>
        <begin position="95"/>
        <end position="114"/>
    </location>
</feature>
<dbReference type="Proteomes" id="UP000808914">
    <property type="component" value="Unassembled WGS sequence"/>
</dbReference>
<feature type="domain" description="CAAX prenyl protease 2/Lysostaphin resistance protein A-like" evidence="2">
    <location>
        <begin position="98"/>
        <end position="179"/>
    </location>
</feature>
<feature type="transmembrane region" description="Helical" evidence="1">
    <location>
        <begin position="167"/>
        <end position="185"/>
    </location>
</feature>
<protein>
    <submittedName>
        <fullName evidence="3">Membrane protease YdiL (CAAX protease family)</fullName>
    </submittedName>
</protein>
<evidence type="ECO:0000313" key="3">
    <source>
        <dbReference type="EMBL" id="MBM7645327.1"/>
    </source>
</evidence>
<sequence>MTNKTYLDQLSNKEVIKSLYFSQGFILLAGIIFALLFIEDPRLWFESLWKAKLIDIIVYGFGTGFLVVLIEYMIDKVAPKRWFEDDGVNERVFQALSYPHVIFSMAVVAFSEEILFRGLIQYKFGMFIASMIFAFVHWRYIKKPLLLLTVIILGFYLGWLFETTGQLLVPIAAHYTIDAALGIILKWQSSKRRGA</sequence>
<evidence type="ECO:0000313" key="4">
    <source>
        <dbReference type="Proteomes" id="UP000808914"/>
    </source>
</evidence>
<dbReference type="RefSeq" id="WP_205003254.1">
    <property type="nucleotide sequence ID" value="NZ_JAFBER010000007.1"/>
</dbReference>